<dbReference type="Pfam" id="PF00218">
    <property type="entry name" value="IGPS"/>
    <property type="match status" value="1"/>
</dbReference>
<comment type="similarity">
    <text evidence="5">In the N-terminal section; belongs to the TrpC family.</text>
</comment>
<dbReference type="SUPFAM" id="SSF51366">
    <property type="entry name" value="Ribulose-phoshate binding barrel"/>
    <property type="match status" value="2"/>
</dbReference>
<evidence type="ECO:0000256" key="10">
    <source>
        <dbReference type="ARBA" id="ARBA00023141"/>
    </source>
</evidence>
<keyword evidence="11 16" id="KW-0413">Isomerase</keyword>
<dbReference type="InterPro" id="IPR001468">
    <property type="entry name" value="Indole-3-GlycerolPSynthase_CS"/>
</dbReference>
<organism evidence="19 20">
    <name type="scientific">Ferrimonas aestuarii</name>
    <dbReference type="NCBI Taxonomy" id="2569539"/>
    <lineage>
        <taxon>Bacteria</taxon>
        <taxon>Pseudomonadati</taxon>
        <taxon>Pseudomonadota</taxon>
        <taxon>Gammaproteobacteria</taxon>
        <taxon>Alteromonadales</taxon>
        <taxon>Ferrimonadaceae</taxon>
        <taxon>Ferrimonas</taxon>
    </lineage>
</organism>
<name>A0A4U1BXI2_9GAMM</name>
<evidence type="ECO:0000256" key="7">
    <source>
        <dbReference type="ARBA" id="ARBA00022605"/>
    </source>
</evidence>
<keyword evidence="12 15" id="KW-0456">Lyase</keyword>
<dbReference type="PROSITE" id="PS00614">
    <property type="entry name" value="IGPS"/>
    <property type="match status" value="1"/>
</dbReference>
<evidence type="ECO:0000256" key="11">
    <source>
        <dbReference type="ARBA" id="ARBA00023235"/>
    </source>
</evidence>
<dbReference type="AlphaFoldDB" id="A0A4U1BXI2"/>
<accession>A0A4U1BXI2</accession>
<feature type="domain" description="Indole-3-glycerol phosphate synthase" evidence="17">
    <location>
        <begin position="5"/>
        <end position="251"/>
    </location>
</feature>
<dbReference type="FunFam" id="3.20.20.70:FF:000024">
    <property type="entry name" value="Indole-3-glycerol phosphate synthase"/>
    <property type="match status" value="1"/>
</dbReference>
<evidence type="ECO:0000313" key="19">
    <source>
        <dbReference type="EMBL" id="TKB58435.1"/>
    </source>
</evidence>
<evidence type="ECO:0000256" key="6">
    <source>
        <dbReference type="ARBA" id="ARBA00009847"/>
    </source>
</evidence>
<evidence type="ECO:0000256" key="14">
    <source>
        <dbReference type="ARBA" id="ARBA00025592"/>
    </source>
</evidence>
<reference evidence="19 20" key="1">
    <citation type="submission" date="2019-04" db="EMBL/GenBank/DDBJ databases">
        <authorList>
            <person name="Hwang J.C."/>
        </authorList>
    </citation>
    <scope>NUCLEOTIDE SEQUENCE [LARGE SCALE GENOMIC DNA]</scope>
    <source>
        <strain evidence="19 20">IMCC35002</strain>
    </source>
</reference>
<keyword evidence="10 15" id="KW-0057">Aromatic amino acid biosynthesis</keyword>
<dbReference type="CDD" id="cd00405">
    <property type="entry name" value="PRAI"/>
    <property type="match status" value="1"/>
</dbReference>
<gene>
    <name evidence="19" type="primary">trpCF</name>
    <name evidence="15" type="synonym">trpC</name>
    <name evidence="16" type="synonym">trpF</name>
    <name evidence="19" type="ORF">FCL42_01425</name>
</gene>
<dbReference type="UniPathway" id="UPA00035">
    <property type="reaction ID" value="UER00042"/>
</dbReference>
<dbReference type="Proteomes" id="UP000305675">
    <property type="component" value="Unassembled WGS sequence"/>
</dbReference>
<dbReference type="PANTHER" id="PTHR22854">
    <property type="entry name" value="TRYPTOPHAN BIOSYNTHESIS PROTEIN"/>
    <property type="match status" value="1"/>
</dbReference>
<feature type="domain" description="N-(5'phosphoribosyl) anthranilate isomerase (PRAI)" evidence="18">
    <location>
        <begin position="256"/>
        <end position="443"/>
    </location>
</feature>
<dbReference type="InterPro" id="IPR013798">
    <property type="entry name" value="Indole-3-glycerol_P_synth_dom"/>
</dbReference>
<evidence type="ECO:0000256" key="15">
    <source>
        <dbReference type="HAMAP-Rule" id="MF_00134"/>
    </source>
</evidence>
<dbReference type="GO" id="GO:0004640">
    <property type="term" value="F:phosphoribosylanthranilate isomerase activity"/>
    <property type="evidence" value="ECO:0007669"/>
    <property type="project" value="UniProtKB-UniRule"/>
</dbReference>
<evidence type="ECO:0000256" key="2">
    <source>
        <dbReference type="ARBA" id="ARBA00001633"/>
    </source>
</evidence>
<evidence type="ECO:0000256" key="5">
    <source>
        <dbReference type="ARBA" id="ARBA00007902"/>
    </source>
</evidence>
<comment type="function">
    <text evidence="14">Bifunctional enzyme that catalyzes two sequential steps of tryptophan biosynthetic pathway. The first reaction is catalyzed by the isomerase, coded by the TrpF domain; the second reaction is catalyzed by the synthase, coded by the TrpC domain.</text>
</comment>
<protein>
    <recommendedName>
        <fullName evidence="15 16">Multifunctional fusion protein</fullName>
    </recommendedName>
    <domain>
        <recommendedName>
            <fullName evidence="15">Indole-3-glycerol phosphate synthase</fullName>
            <shortName evidence="15">IGPS</shortName>
            <ecNumber evidence="15">4.1.1.48</ecNumber>
        </recommendedName>
    </domain>
    <domain>
        <recommendedName>
            <fullName evidence="16">N-(5'-phosphoribosyl)anthranilate isomerase</fullName>
            <shortName evidence="16">PRAI</shortName>
            <ecNumber evidence="16">5.3.1.24</ecNumber>
        </recommendedName>
    </domain>
</protein>
<evidence type="ECO:0000259" key="18">
    <source>
        <dbReference type="Pfam" id="PF00697"/>
    </source>
</evidence>
<dbReference type="InterPro" id="IPR013785">
    <property type="entry name" value="Aldolase_TIM"/>
</dbReference>
<comment type="catalytic activity">
    <reaction evidence="1 16">
        <text>N-(5-phospho-beta-D-ribosyl)anthranilate = 1-(2-carboxyphenylamino)-1-deoxy-D-ribulose 5-phosphate</text>
        <dbReference type="Rhea" id="RHEA:21540"/>
        <dbReference type="ChEBI" id="CHEBI:18277"/>
        <dbReference type="ChEBI" id="CHEBI:58613"/>
        <dbReference type="EC" id="5.3.1.24"/>
    </reaction>
</comment>
<comment type="similarity">
    <text evidence="6">In the C-terminal section; belongs to the TrpF family.</text>
</comment>
<dbReference type="InterPro" id="IPR045186">
    <property type="entry name" value="Indole-3-glycerol_P_synth"/>
</dbReference>
<evidence type="ECO:0000313" key="20">
    <source>
        <dbReference type="Proteomes" id="UP000305675"/>
    </source>
</evidence>
<dbReference type="Pfam" id="PF00697">
    <property type="entry name" value="PRAI"/>
    <property type="match status" value="1"/>
</dbReference>
<dbReference type="PANTHER" id="PTHR22854:SF2">
    <property type="entry name" value="INDOLE-3-GLYCEROL-PHOSPHATE SYNTHASE"/>
    <property type="match status" value="1"/>
</dbReference>
<dbReference type="CDD" id="cd00331">
    <property type="entry name" value="IGPS"/>
    <property type="match status" value="1"/>
</dbReference>
<dbReference type="GO" id="GO:0000162">
    <property type="term" value="P:L-tryptophan biosynthetic process"/>
    <property type="evidence" value="ECO:0007669"/>
    <property type="project" value="UniProtKB-UniRule"/>
</dbReference>
<dbReference type="NCBIfam" id="NF006945">
    <property type="entry name" value="PRK09427.1"/>
    <property type="match status" value="1"/>
</dbReference>
<evidence type="ECO:0000259" key="17">
    <source>
        <dbReference type="Pfam" id="PF00218"/>
    </source>
</evidence>
<dbReference type="RefSeq" id="WP_136861583.1">
    <property type="nucleotide sequence ID" value="NZ_SWCJ01000001.1"/>
</dbReference>
<sequence>MATILDKIVATKAAHIDQLRARYGELLDTQAEPSQRSLFNALKGGNTGFILECKKASPSKGLIRPDFDPVAIAKSYAPYAAAMSVLTDKQFFQGDFEYLKAIRAEVDQPLLCKDFVIDRRQLRLARHMGADAALLMLSVLSDEQYQLLADEAQILGLDILTEVSNQQELDRALALNARIIGINNRDLRDLSIDLATTEKLASQIPADRVVISESGIENHQQVRRLAPHADAFLVGSSLTAQPNIDLACRQLIFGENKVCGLTRPQDAQAVAAAGAVYGGLIFAAKSPRCVSLEQAQQVRGAAELNYIGVFVNAELDEVVAAATTLGLYGVQLHGNEDDAYLDALRSKLPQTKLWKAVKPDGSNLVSNADRLLFDSVSKGQFGGSGHTFDWSQVGQQRHQAMLAGGLNPDNVQDAIKEQFIGLDLNSGVESAPGIKDSDKIALAFARLRQY</sequence>
<evidence type="ECO:0000256" key="12">
    <source>
        <dbReference type="ARBA" id="ARBA00023239"/>
    </source>
</evidence>
<dbReference type="Gene3D" id="3.20.20.70">
    <property type="entry name" value="Aldolase class I"/>
    <property type="match status" value="2"/>
</dbReference>
<keyword evidence="13" id="KW-0511">Multifunctional enzyme</keyword>
<dbReference type="InterPro" id="IPR011060">
    <property type="entry name" value="RibuloseP-bd_barrel"/>
</dbReference>
<comment type="catalytic activity">
    <reaction evidence="2 15">
        <text>1-(2-carboxyphenylamino)-1-deoxy-D-ribulose 5-phosphate + H(+) = (1S,2R)-1-C-(indol-3-yl)glycerol 3-phosphate + CO2 + H2O</text>
        <dbReference type="Rhea" id="RHEA:23476"/>
        <dbReference type="ChEBI" id="CHEBI:15377"/>
        <dbReference type="ChEBI" id="CHEBI:15378"/>
        <dbReference type="ChEBI" id="CHEBI:16526"/>
        <dbReference type="ChEBI" id="CHEBI:58613"/>
        <dbReference type="ChEBI" id="CHEBI:58866"/>
        <dbReference type="EC" id="4.1.1.48"/>
    </reaction>
</comment>
<dbReference type="EMBL" id="SWCJ01000001">
    <property type="protein sequence ID" value="TKB58435.1"/>
    <property type="molecule type" value="Genomic_DNA"/>
</dbReference>
<keyword evidence="8 15" id="KW-0210">Decarboxylase</keyword>
<evidence type="ECO:0000256" key="4">
    <source>
        <dbReference type="ARBA" id="ARBA00004696"/>
    </source>
</evidence>
<evidence type="ECO:0000256" key="8">
    <source>
        <dbReference type="ARBA" id="ARBA00022793"/>
    </source>
</evidence>
<comment type="similarity">
    <text evidence="15">Belongs to the TrpC family.</text>
</comment>
<dbReference type="HAMAP" id="MF_00135">
    <property type="entry name" value="PRAI"/>
    <property type="match status" value="1"/>
</dbReference>
<comment type="pathway">
    <text evidence="4 15">Amino-acid biosynthesis; L-tryptophan biosynthesis; L-tryptophan from chorismate: step 4/5.</text>
</comment>
<dbReference type="InterPro" id="IPR001240">
    <property type="entry name" value="PRAI_dom"/>
</dbReference>
<evidence type="ECO:0000256" key="1">
    <source>
        <dbReference type="ARBA" id="ARBA00001164"/>
    </source>
</evidence>
<dbReference type="OrthoDB" id="9804217at2"/>
<comment type="similarity">
    <text evidence="16">Belongs to the TrpF family.</text>
</comment>
<evidence type="ECO:0000256" key="9">
    <source>
        <dbReference type="ARBA" id="ARBA00022822"/>
    </source>
</evidence>
<comment type="caution">
    <text evidence="19">The sequence shown here is derived from an EMBL/GenBank/DDBJ whole genome shotgun (WGS) entry which is preliminary data.</text>
</comment>
<evidence type="ECO:0000256" key="13">
    <source>
        <dbReference type="ARBA" id="ARBA00023268"/>
    </source>
</evidence>
<dbReference type="EC" id="4.1.1.48" evidence="15"/>
<evidence type="ECO:0000256" key="16">
    <source>
        <dbReference type="HAMAP-Rule" id="MF_00135"/>
    </source>
</evidence>
<keyword evidence="7 15" id="KW-0028">Amino-acid biosynthesis</keyword>
<dbReference type="HAMAP" id="MF_00134_B">
    <property type="entry name" value="IGPS_B"/>
    <property type="match status" value="1"/>
</dbReference>
<evidence type="ECO:0000256" key="3">
    <source>
        <dbReference type="ARBA" id="ARBA00004664"/>
    </source>
</evidence>
<keyword evidence="20" id="KW-1185">Reference proteome</keyword>
<dbReference type="GO" id="GO:0004425">
    <property type="term" value="F:indole-3-glycerol-phosphate synthase activity"/>
    <property type="evidence" value="ECO:0007669"/>
    <property type="project" value="UniProtKB-UniRule"/>
</dbReference>
<proteinExistence type="inferred from homology"/>
<comment type="pathway">
    <text evidence="3 16">Amino-acid biosynthesis; L-tryptophan biosynthesis; L-tryptophan from chorismate: step 3/5.</text>
</comment>
<keyword evidence="9 15" id="KW-0822">Tryptophan biosynthesis</keyword>
<dbReference type="EC" id="5.3.1.24" evidence="16"/>